<keyword evidence="1" id="KW-0677">Repeat</keyword>
<organism evidence="4 5">
    <name type="scientific">Dethiobacter alkaliphilus AHT 1</name>
    <dbReference type="NCBI Taxonomy" id="555088"/>
    <lineage>
        <taxon>Bacteria</taxon>
        <taxon>Bacillati</taxon>
        <taxon>Bacillota</taxon>
        <taxon>Dethiobacteria</taxon>
        <taxon>Dethiobacterales</taxon>
        <taxon>Dethiobacteraceae</taxon>
        <taxon>Dethiobacter</taxon>
    </lineage>
</organism>
<dbReference type="AlphaFoldDB" id="C0GG43"/>
<dbReference type="PROSITE" id="PS51125">
    <property type="entry name" value="NHL"/>
    <property type="match status" value="3"/>
</dbReference>
<proteinExistence type="predicted"/>
<name>C0GG43_DETAL</name>
<dbReference type="OrthoDB" id="9757737at2"/>
<dbReference type="RefSeq" id="WP_008516209.1">
    <property type="nucleotide sequence ID" value="NZ_ACJM01000006.1"/>
</dbReference>
<keyword evidence="3" id="KW-0812">Transmembrane</keyword>
<dbReference type="CDD" id="cd14963">
    <property type="entry name" value="NHL_like_5"/>
    <property type="match status" value="1"/>
</dbReference>
<dbReference type="eggNOG" id="COG3391">
    <property type="taxonomic scope" value="Bacteria"/>
</dbReference>
<evidence type="ECO:0000313" key="5">
    <source>
        <dbReference type="Proteomes" id="UP000006443"/>
    </source>
</evidence>
<sequence>MAVVDLREVKNNIAVLGQRKVKTVYLLLALSVVFSLLVIGWAFAVFLQHNAANAGLPGKATGEHNYQYAILGEGENMLHKPMGVLVSSGQVYVTDTMNKRVQVFSLSGNPRFAFGESGNKPGEFSFPYGIEKTSNGEIFVADVYNGNISVFDDRGNFLRYFAPQEKELTQPAGLFIHETSLYVSNLDPGQILVFDLETGELLRKIGSEGDGLGQLMFPNDAVIGPDGNLYVSDTGNNRIQVYTINGEFIETLNNEPLFSPRGIIFGPRGQLYVATKITNDITVLDETGRVTERFGQDLFELPNGIALDDNGFLYVTDYLSVSIFD</sequence>
<feature type="repeat" description="NHL" evidence="2">
    <location>
        <begin position="114"/>
        <end position="154"/>
    </location>
</feature>
<feature type="repeat" description="NHL" evidence="2">
    <location>
        <begin position="87"/>
        <end position="107"/>
    </location>
</feature>
<dbReference type="EMBL" id="ACJM01000006">
    <property type="protein sequence ID" value="EEG77732.1"/>
    <property type="molecule type" value="Genomic_DNA"/>
</dbReference>
<gene>
    <name evidence="4" type="ORF">DealDRAFT_1452</name>
</gene>
<evidence type="ECO:0000256" key="1">
    <source>
        <dbReference type="ARBA" id="ARBA00022737"/>
    </source>
</evidence>
<dbReference type="InterPro" id="IPR011042">
    <property type="entry name" value="6-blade_b-propeller_TolB-like"/>
</dbReference>
<dbReference type="GO" id="GO:0000209">
    <property type="term" value="P:protein polyubiquitination"/>
    <property type="evidence" value="ECO:0007669"/>
    <property type="project" value="TreeGrafter"/>
</dbReference>
<feature type="repeat" description="NHL" evidence="2">
    <location>
        <begin position="202"/>
        <end position="245"/>
    </location>
</feature>
<protein>
    <submittedName>
        <fullName evidence="4">NHL repeat containing protein</fullName>
    </submittedName>
</protein>
<dbReference type="Pfam" id="PF17170">
    <property type="entry name" value="DUF5128"/>
    <property type="match status" value="1"/>
</dbReference>
<evidence type="ECO:0000256" key="2">
    <source>
        <dbReference type="PROSITE-ProRule" id="PRU00504"/>
    </source>
</evidence>
<dbReference type="GO" id="GO:0043161">
    <property type="term" value="P:proteasome-mediated ubiquitin-dependent protein catabolic process"/>
    <property type="evidence" value="ECO:0007669"/>
    <property type="project" value="TreeGrafter"/>
</dbReference>
<dbReference type="InterPro" id="IPR050952">
    <property type="entry name" value="TRIM-NHL_E3_ligases"/>
</dbReference>
<keyword evidence="3" id="KW-0472">Membrane</keyword>
<dbReference type="GO" id="GO:0008270">
    <property type="term" value="F:zinc ion binding"/>
    <property type="evidence" value="ECO:0007669"/>
    <property type="project" value="UniProtKB-KW"/>
</dbReference>
<evidence type="ECO:0000256" key="3">
    <source>
        <dbReference type="SAM" id="Phobius"/>
    </source>
</evidence>
<dbReference type="Proteomes" id="UP000006443">
    <property type="component" value="Unassembled WGS sequence"/>
</dbReference>
<reference evidence="4 5" key="1">
    <citation type="submission" date="2009-02" db="EMBL/GenBank/DDBJ databases">
        <title>Sequencing of the draft genome and assembly of Dethiobacter alkaliphilus AHT 1.</title>
        <authorList>
            <consortium name="US DOE Joint Genome Institute (JGI-PGF)"/>
            <person name="Lucas S."/>
            <person name="Copeland A."/>
            <person name="Lapidus A."/>
            <person name="Glavina del Rio T."/>
            <person name="Dalin E."/>
            <person name="Tice H."/>
            <person name="Bruce D."/>
            <person name="Goodwin L."/>
            <person name="Pitluck S."/>
            <person name="Larimer F."/>
            <person name="Land M.L."/>
            <person name="Hauser L."/>
            <person name="Muyzer G."/>
        </authorList>
    </citation>
    <scope>NUCLEOTIDE SEQUENCE [LARGE SCALE GENOMIC DNA]</scope>
    <source>
        <strain evidence="4 5">AHT 1</strain>
    </source>
</reference>
<accession>C0GG43</accession>
<dbReference type="PANTHER" id="PTHR24104">
    <property type="entry name" value="E3 UBIQUITIN-PROTEIN LIGASE NHLRC1-RELATED"/>
    <property type="match status" value="1"/>
</dbReference>
<dbReference type="GO" id="GO:0061630">
    <property type="term" value="F:ubiquitin protein ligase activity"/>
    <property type="evidence" value="ECO:0007669"/>
    <property type="project" value="TreeGrafter"/>
</dbReference>
<keyword evidence="5" id="KW-1185">Reference proteome</keyword>
<dbReference type="Gene3D" id="2.120.10.30">
    <property type="entry name" value="TolB, C-terminal domain"/>
    <property type="match status" value="2"/>
</dbReference>
<evidence type="ECO:0000313" key="4">
    <source>
        <dbReference type="EMBL" id="EEG77732.1"/>
    </source>
</evidence>
<dbReference type="PANTHER" id="PTHR24104:SF25">
    <property type="entry name" value="PROTEIN LIN-41"/>
    <property type="match status" value="1"/>
</dbReference>
<dbReference type="STRING" id="555088.DealDRAFT_1452"/>
<comment type="caution">
    <text evidence="4">The sequence shown here is derived from an EMBL/GenBank/DDBJ whole genome shotgun (WGS) entry which is preliminary data.</text>
</comment>
<dbReference type="SUPFAM" id="SSF101898">
    <property type="entry name" value="NHL repeat"/>
    <property type="match status" value="1"/>
</dbReference>
<dbReference type="Pfam" id="PF01436">
    <property type="entry name" value="NHL"/>
    <property type="match status" value="1"/>
</dbReference>
<keyword evidence="3" id="KW-1133">Transmembrane helix</keyword>
<feature type="transmembrane region" description="Helical" evidence="3">
    <location>
        <begin position="24"/>
        <end position="47"/>
    </location>
</feature>
<dbReference type="InterPro" id="IPR001258">
    <property type="entry name" value="NHL_repeat"/>
</dbReference>